<comment type="caution">
    <text evidence="1">The sequence shown here is derived from an EMBL/GenBank/DDBJ whole genome shotgun (WGS) entry which is preliminary data.</text>
</comment>
<proteinExistence type="predicted"/>
<dbReference type="Proteomes" id="UP001177021">
    <property type="component" value="Unassembled WGS sequence"/>
</dbReference>
<sequence>MEEEHPETFNDASDLCQQLMDRYAKSPAPHHRHLLAVASVLRSNLSAESLPLTPPAYFAAAISTAASSDSLDSVSLSSLASFMAIALPLVPTGAISSEKAREAAEIVGMLLVREGEGLGVSSLRAAVKCVGVLLGFCDLEDWDSIKLGFETLLKFSIDKRPKVRRCALESLEKFFRSLKSSTVVKDASRLVLSELKRCIDLTMKLTAPRTVDACKDNGISKNEHLEVLHVLNVVNLVAPNLSPKIVPKVLSEVHKLFGSQIPALTRHVLKTVEAIFETSRVRNIVLELGDIVVSLASFVSLGDKNPLDTVILAANVLKLAMDLLYTGQSSLWIKNLALVCQSMMGLLTSEGNTASQASNILNDVLKHRVGSQSLLISTDQTFDDDSQLSLEGNAIKSTCAVFENTLSAIDGIPNEHLLSVISVLFLELGGFSFVSMKNIVLKLADLMIQISDGKTNNEHIQKCIGSAVFAMGPERFLTFVPISLDEHSYTYSNIWLVPILKQYITGASLSYYVEHIMPLAKSFKKASRKVKKSEVSQDLLVRAQELWGLLPSFCRRAPDTYKSFSRLSDVLATFLKKDLSMHENVSTALQILVNENKAALSPKKNEADCDAEHDSSLEFSMRPAYSKKTATRNMNALKSNSNQLLHILSDLFISSLPQTRISLKGSISCLASIADSSITKEVFMSLLKRFELVDCDGEDEVLTSKALDIEPSDEKGCSQRCATLEIASCLVEGANDNLVEIIYNLTIHSFQVSNESIRHEAYNTLSKILEVHPCYSSPKNMELIDLLLGLKPPTEVASLRSRFACFHMLMVHIVKISLEEDVNSKAFLILNEIILTLKDGNDEARKEACDLLLNISSSLGDLSCVGPTEPYHKLVSMIMGYLSGSSPHIKSGAVSALSVLVYKDANLCVSISDLVPSLLSLLHSKDTETIKAVLGFFKVMVSCLEARELQNILSDVVSEIIRWSSVSRHHFKTKVTVIFEILIRKCGSAAVRGVTPEKYMDFLKTVLENRHGKSNEASTIDTENTPEVSAAKGSEWRKPNNSDTQENDGQQKKRKKFETGKTEQSKFRSNDEFRFAKRSRHSNDTNSNGRSEGSKNGNKSQFKSFTHGGGKGKVKPQGMGKDKAASNGRIGASKSHKLKGKFNRK</sequence>
<dbReference type="EMBL" id="CASHSV030000716">
    <property type="protein sequence ID" value="CAJ2673257.1"/>
    <property type="molecule type" value="Genomic_DNA"/>
</dbReference>
<accession>A0ACB0LXN3</accession>
<keyword evidence="2" id="KW-1185">Reference proteome</keyword>
<evidence type="ECO:0000313" key="2">
    <source>
        <dbReference type="Proteomes" id="UP001177021"/>
    </source>
</evidence>
<protein>
    <submittedName>
        <fullName evidence="1">Uncharacterized protein</fullName>
    </submittedName>
</protein>
<organism evidence="1 2">
    <name type="scientific">Trifolium pratense</name>
    <name type="common">Red clover</name>
    <dbReference type="NCBI Taxonomy" id="57577"/>
    <lineage>
        <taxon>Eukaryota</taxon>
        <taxon>Viridiplantae</taxon>
        <taxon>Streptophyta</taxon>
        <taxon>Embryophyta</taxon>
        <taxon>Tracheophyta</taxon>
        <taxon>Spermatophyta</taxon>
        <taxon>Magnoliopsida</taxon>
        <taxon>eudicotyledons</taxon>
        <taxon>Gunneridae</taxon>
        <taxon>Pentapetalae</taxon>
        <taxon>rosids</taxon>
        <taxon>fabids</taxon>
        <taxon>Fabales</taxon>
        <taxon>Fabaceae</taxon>
        <taxon>Papilionoideae</taxon>
        <taxon>50 kb inversion clade</taxon>
        <taxon>NPAAA clade</taxon>
        <taxon>Hologalegina</taxon>
        <taxon>IRL clade</taxon>
        <taxon>Trifolieae</taxon>
        <taxon>Trifolium</taxon>
    </lineage>
</organism>
<evidence type="ECO:0000313" key="1">
    <source>
        <dbReference type="EMBL" id="CAJ2673257.1"/>
    </source>
</evidence>
<reference evidence="1" key="1">
    <citation type="submission" date="2023-10" db="EMBL/GenBank/DDBJ databases">
        <authorList>
            <person name="Rodriguez Cubillos JULIANA M."/>
            <person name="De Vega J."/>
        </authorList>
    </citation>
    <scope>NUCLEOTIDE SEQUENCE</scope>
</reference>
<gene>
    <name evidence="1" type="ORF">MILVUS5_LOCUS36758</name>
</gene>
<name>A0ACB0LXN3_TRIPR</name>